<feature type="domain" description="Transglycosylase SLT" evidence="3">
    <location>
        <begin position="84"/>
        <end position="179"/>
    </location>
</feature>
<keyword evidence="2" id="KW-0732">Signal</keyword>
<protein>
    <submittedName>
        <fullName evidence="4">Lytic transglycosylase catalytic</fullName>
    </submittedName>
</protein>
<accession>D7DNV2</accession>
<dbReference type="InterPro" id="IPR008258">
    <property type="entry name" value="Transglycosylase_SLT_dom_1"/>
</dbReference>
<dbReference type="GO" id="GO:0008933">
    <property type="term" value="F:peptidoglycan lytic transglycosylase activity"/>
    <property type="evidence" value="ECO:0007669"/>
    <property type="project" value="InterPro"/>
</dbReference>
<dbReference type="RefSeq" id="WP_013147435.1">
    <property type="nucleotide sequence ID" value="NC_014207.1"/>
</dbReference>
<dbReference type="Gene3D" id="1.10.530.10">
    <property type="match status" value="1"/>
</dbReference>
<feature type="chain" id="PRO_5003094609" evidence="2">
    <location>
        <begin position="27"/>
        <end position="202"/>
    </location>
</feature>
<gene>
    <name evidence="4" type="ordered locus">M301_0735</name>
</gene>
<dbReference type="InterPro" id="IPR023346">
    <property type="entry name" value="Lysozyme-like_dom_sf"/>
</dbReference>
<dbReference type="CDD" id="cd00254">
    <property type="entry name" value="LT-like"/>
    <property type="match status" value="1"/>
</dbReference>
<evidence type="ECO:0000259" key="3">
    <source>
        <dbReference type="Pfam" id="PF01464"/>
    </source>
</evidence>
<dbReference type="InterPro" id="IPR000189">
    <property type="entry name" value="Transglyc_AS"/>
</dbReference>
<reference evidence="4 5" key="2">
    <citation type="journal article" date="2011" name="J. Bacteriol.">
        <title>Genomes of three methylotrophs from a single niche uncover genetic and metabolic divergence of Methylophilaceae.</title>
        <authorList>
            <person name="Lapidus A."/>
            <person name="Clum A."/>
            <person name="Labutti K."/>
            <person name="Kaluzhnaya M.G."/>
            <person name="Lim S."/>
            <person name="Beck D.A."/>
            <person name="Glavina Del Rio T."/>
            <person name="Nolan M."/>
            <person name="Mavromatis K."/>
            <person name="Huntemann M."/>
            <person name="Lucas S."/>
            <person name="Lidstrom M.E."/>
            <person name="Ivanova N."/>
            <person name="Chistoserdova L."/>
        </authorList>
    </citation>
    <scope>NUCLEOTIDE SEQUENCE [LARGE SCALE GENOMIC DNA]</scope>
    <source>
        <strain evidence="4 5">301</strain>
    </source>
</reference>
<dbReference type="Pfam" id="PF01464">
    <property type="entry name" value="SLT"/>
    <property type="match status" value="1"/>
</dbReference>
<sequence>MKKSLILILLKAIVALSFCELNIAKADVYIDLSQTAEISITQDSEHYTLKIEEPYSAPSPKRVALSSHSAEHINALPFNAEVIIASNESAIEPALIHAVISAESNHNPYAQSKKGAYGLMQLMPETSRRFNVKNKNDPKQNVVAGAKYLRELLNIFNGDLNLTLAAYNAGPAAVKKYGGKIPPYKETLDYVPKVLKYYHQYY</sequence>
<organism evidence="4 5">
    <name type="scientific">Methylotenera versatilis (strain 301)</name>
    <dbReference type="NCBI Taxonomy" id="666681"/>
    <lineage>
        <taxon>Bacteria</taxon>
        <taxon>Pseudomonadati</taxon>
        <taxon>Pseudomonadota</taxon>
        <taxon>Betaproteobacteria</taxon>
        <taxon>Nitrosomonadales</taxon>
        <taxon>Methylophilaceae</taxon>
        <taxon>Methylotenera</taxon>
    </lineage>
</organism>
<evidence type="ECO:0000256" key="2">
    <source>
        <dbReference type="SAM" id="SignalP"/>
    </source>
</evidence>
<dbReference type="CAZy" id="GH23">
    <property type="family name" value="Glycoside Hydrolase Family 23"/>
</dbReference>
<comment type="similarity">
    <text evidence="1">Belongs to the transglycosylase Slt family.</text>
</comment>
<proteinExistence type="inferred from homology"/>
<dbReference type="PANTHER" id="PTHR37423">
    <property type="entry name" value="SOLUBLE LYTIC MUREIN TRANSGLYCOSYLASE-RELATED"/>
    <property type="match status" value="1"/>
</dbReference>
<dbReference type="PANTHER" id="PTHR37423:SF2">
    <property type="entry name" value="MEMBRANE-BOUND LYTIC MUREIN TRANSGLYCOSYLASE C"/>
    <property type="match status" value="1"/>
</dbReference>
<dbReference type="SUPFAM" id="SSF53955">
    <property type="entry name" value="Lysozyme-like"/>
    <property type="match status" value="1"/>
</dbReference>
<evidence type="ECO:0000313" key="4">
    <source>
        <dbReference type="EMBL" id="ADI29119.1"/>
    </source>
</evidence>
<dbReference type="GO" id="GO:0000270">
    <property type="term" value="P:peptidoglycan metabolic process"/>
    <property type="evidence" value="ECO:0007669"/>
    <property type="project" value="InterPro"/>
</dbReference>
<dbReference type="OrthoDB" id="9815002at2"/>
<feature type="signal peptide" evidence="2">
    <location>
        <begin position="1"/>
        <end position="26"/>
    </location>
</feature>
<dbReference type="PROSITE" id="PS00922">
    <property type="entry name" value="TRANSGLYCOSYLASE"/>
    <property type="match status" value="1"/>
</dbReference>
<dbReference type="eggNOG" id="COG0741">
    <property type="taxonomic scope" value="Bacteria"/>
</dbReference>
<dbReference type="Proteomes" id="UP000000383">
    <property type="component" value="Chromosome"/>
</dbReference>
<dbReference type="AlphaFoldDB" id="D7DNV2"/>
<name>D7DNV2_METV0</name>
<dbReference type="GO" id="GO:0016020">
    <property type="term" value="C:membrane"/>
    <property type="evidence" value="ECO:0007669"/>
    <property type="project" value="InterPro"/>
</dbReference>
<dbReference type="HOGENOM" id="CLU_065765_1_3_4"/>
<dbReference type="KEGG" id="meh:M301_0735"/>
<reference evidence="5" key="1">
    <citation type="submission" date="2010-05" db="EMBL/GenBank/DDBJ databases">
        <title>Complete sequence of Methylotenera sp. 301.</title>
        <authorList>
            <person name="Lucas S."/>
            <person name="Copeland A."/>
            <person name="Lapidus A."/>
            <person name="Cheng J.-F."/>
            <person name="Bruce D."/>
            <person name="Goodwin L."/>
            <person name="Pitluck S."/>
            <person name="Clum A."/>
            <person name="Land M."/>
            <person name="Hauser L."/>
            <person name="Kyrpides N."/>
            <person name="Ivanova N."/>
            <person name="Chistoservova L."/>
            <person name="Kalyuzhnaya M."/>
            <person name="Woyke T."/>
        </authorList>
    </citation>
    <scope>NUCLEOTIDE SEQUENCE [LARGE SCALE GENOMIC DNA]</scope>
    <source>
        <strain evidence="5">301</strain>
    </source>
</reference>
<dbReference type="STRING" id="666681.M301_0735"/>
<evidence type="ECO:0000256" key="1">
    <source>
        <dbReference type="ARBA" id="ARBA00007734"/>
    </source>
</evidence>
<evidence type="ECO:0000313" key="5">
    <source>
        <dbReference type="Proteomes" id="UP000000383"/>
    </source>
</evidence>
<dbReference type="EMBL" id="CP002056">
    <property type="protein sequence ID" value="ADI29119.1"/>
    <property type="molecule type" value="Genomic_DNA"/>
</dbReference>
<keyword evidence="5" id="KW-1185">Reference proteome</keyword>